<dbReference type="InterPro" id="IPR013181">
    <property type="entry name" value="DUF1719"/>
</dbReference>
<dbReference type="Proteomes" id="UP000636709">
    <property type="component" value="Unassembled WGS sequence"/>
</dbReference>
<dbReference type="PANTHER" id="PTHR33377">
    <property type="entry name" value="OS10G0134700 PROTEIN-RELATED"/>
    <property type="match status" value="1"/>
</dbReference>
<dbReference type="OrthoDB" id="618776at2759"/>
<dbReference type="Pfam" id="PF08224">
    <property type="entry name" value="DUF1719"/>
    <property type="match status" value="3"/>
</dbReference>
<dbReference type="EMBL" id="JACEFO010001626">
    <property type="protein sequence ID" value="KAF8729050.1"/>
    <property type="molecule type" value="Genomic_DNA"/>
</dbReference>
<name>A0A835F5W7_9POAL</name>
<gene>
    <name evidence="1" type="ORF">HU200_018362</name>
</gene>
<comment type="caution">
    <text evidence="1">The sequence shown here is derived from an EMBL/GenBank/DDBJ whole genome shotgun (WGS) entry which is preliminary data.</text>
</comment>
<sequence>MAEMVGSIVVGEVVNRTSSFLIGRHRESLSPREGVERLEMAHIKMEAALEVSARCHGAAADVPLLRWRRKLRRAADECDAALHRWKLRELQEEEARERLARAPLPSRVAHHVLRFATALLGLVRVGGGGGGGEASRRGRAAVERFERLADGAAEFLGYVEFNSVPRKRRLSSSPFGFGPVVTELGDGGVEYGGMLQGGGGARRCLLGSGSQSSAEVWMETKPCRAYGKRRASEKKLLLMFASVIVEETVKQIISGGLAADTHGEKPDAVEHVERLEMAQIRLEAALETSVRWPIRDASLLRWRGKLKRAAQECDEALHRCKQRIVEDEEKEHEAARSSSFPRRLARATRSYLSSLVAGDAHGSSSGGDGDARRFEWYADSASDFVRFVELGGTARRYMFFDPLIGQLLAGNELRYRLVRGSKYHLLCMRPASFEGRGMEAKMLYVYEDDDAPEKNFCLGLMLRLSESLDVVGITIKCLQLVTPHFRSTAEAAMREFVQLPTQDFWWVPYVESSDKEHWNMFHGTMSKLLRPNPRCCRRDRHEPKPFGSSNTNTTTPVLDVSLEPAIEVYFQRIIPLSKQRAPRRTLVVQGEAVSTSKLDFPHLKLGIVFSPHRIPEGTAPAVTGTSTVEFIDGKQQNVMHKNISLEQLDEIMLPKAIECLDKKAEATLYQLFWKSNHETAYLLLEKKGMEITPQDIIGDDLRDRIIQRRKDPKLERWLQVFTDFLKPWVALPLASDTMFASVIVEETVKQMLSGLAADTAGDKPDAVEHVERLEMAHIRLEAALETSVRWPIRDASLLRWRGKLKRAAQECDEALHRCKQRIIEDKEKREHESSFPKRVARATRSYLSSLVAGGGAAAHGVDARRFEWFADSASDFVRFVELGGTARRYMFFDPLIGQLLAGNELRYRLVRGSQYHLLCMRPASFEGRGMEAKMLYVYEDDDAPEKNFCLGLMLRLSESLDVVGITIKCLQLVTPHFRSTAEAAMRELAQLPTQDFSWVPYVESSDKEHWNSIHGTMSKLLRPNPRCCRRHEPNSISKHRGVSNTNTTTNKPVVGVSIEPVIEMYFQRIIPLSEQRARRRTVVVQREAASVSKQDFPHLKLGILFSPHGVPEGMAPVSGSSTIEFIDGKQQHVMHENISLEQLDEIMLPKAVDCLYKKAEATLYQLFWKSNHETAYLLLEKIGVEETPRGSISDDDLRDRIIQRRKDPKLERWLQVFTDFLKPWVPLAPDTVQSQVLEWIKKADEM</sequence>
<accession>A0A835F5W7</accession>
<proteinExistence type="predicted"/>
<evidence type="ECO:0000313" key="2">
    <source>
        <dbReference type="Proteomes" id="UP000636709"/>
    </source>
</evidence>
<dbReference type="PANTHER" id="PTHR33377:SF74">
    <property type="entry name" value="OS07G0121000 PROTEIN"/>
    <property type="match status" value="1"/>
</dbReference>
<keyword evidence="2" id="KW-1185">Reference proteome</keyword>
<protein>
    <submittedName>
        <fullName evidence="1">Uncharacterized protein</fullName>
    </submittedName>
</protein>
<dbReference type="SMART" id="SM01157">
    <property type="entry name" value="DUF1719"/>
    <property type="match status" value="2"/>
</dbReference>
<reference evidence="1" key="1">
    <citation type="submission" date="2020-07" db="EMBL/GenBank/DDBJ databases">
        <title>Genome sequence and genetic diversity analysis of an under-domesticated orphan crop, white fonio (Digitaria exilis).</title>
        <authorList>
            <person name="Bennetzen J.L."/>
            <person name="Chen S."/>
            <person name="Ma X."/>
            <person name="Wang X."/>
            <person name="Yssel A.E.J."/>
            <person name="Chaluvadi S.R."/>
            <person name="Johnson M."/>
            <person name="Gangashetty P."/>
            <person name="Hamidou F."/>
            <person name="Sanogo M.D."/>
            <person name="Zwaenepoel A."/>
            <person name="Wallace J."/>
            <person name="Van De Peer Y."/>
            <person name="Van Deynze A."/>
        </authorList>
    </citation>
    <scope>NUCLEOTIDE SEQUENCE</scope>
    <source>
        <tissue evidence="1">Leaves</tissue>
    </source>
</reference>
<dbReference type="Gramene" id="Dexi9B01G0030630.1">
    <property type="protein sequence ID" value="Dexi9B01G0030630.1:cds"/>
    <property type="gene ID" value="Dexi9B01G0030630"/>
</dbReference>
<evidence type="ECO:0000313" key="1">
    <source>
        <dbReference type="EMBL" id="KAF8729050.1"/>
    </source>
</evidence>
<dbReference type="AlphaFoldDB" id="A0A835F5W7"/>
<organism evidence="1 2">
    <name type="scientific">Digitaria exilis</name>
    <dbReference type="NCBI Taxonomy" id="1010633"/>
    <lineage>
        <taxon>Eukaryota</taxon>
        <taxon>Viridiplantae</taxon>
        <taxon>Streptophyta</taxon>
        <taxon>Embryophyta</taxon>
        <taxon>Tracheophyta</taxon>
        <taxon>Spermatophyta</taxon>
        <taxon>Magnoliopsida</taxon>
        <taxon>Liliopsida</taxon>
        <taxon>Poales</taxon>
        <taxon>Poaceae</taxon>
        <taxon>PACMAD clade</taxon>
        <taxon>Panicoideae</taxon>
        <taxon>Panicodae</taxon>
        <taxon>Paniceae</taxon>
        <taxon>Anthephorinae</taxon>
        <taxon>Digitaria</taxon>
    </lineage>
</organism>